<proteinExistence type="predicted"/>
<evidence type="ECO:0000313" key="2">
    <source>
        <dbReference type="EMBL" id="CDX55854.1"/>
    </source>
</evidence>
<gene>
    <name evidence="2" type="ORF">MPL3365_210091</name>
</gene>
<name>A0A090G415_MESPL</name>
<evidence type="ECO:0000313" key="3">
    <source>
        <dbReference type="Proteomes" id="UP000046122"/>
    </source>
</evidence>
<feature type="region of interest" description="Disordered" evidence="1">
    <location>
        <begin position="1"/>
        <end position="21"/>
    </location>
</feature>
<protein>
    <submittedName>
        <fullName evidence="2">Uncharacterized protein</fullName>
    </submittedName>
</protein>
<dbReference type="AlphaFoldDB" id="A0A090G415"/>
<dbReference type="EMBL" id="CCNE01000014">
    <property type="protein sequence ID" value="CDX55854.1"/>
    <property type="molecule type" value="Genomic_DNA"/>
</dbReference>
<sequence length="59" mass="6159">MPALRSALGNSLAGAQGKTLADQNKIDKTMAPGCAIGLYTAAECDRHTKVSAARRSELQ</sequence>
<accession>A0A090G415</accession>
<dbReference type="Proteomes" id="UP000046122">
    <property type="component" value="Unassembled WGS sequence"/>
</dbReference>
<evidence type="ECO:0000256" key="1">
    <source>
        <dbReference type="SAM" id="MobiDB-lite"/>
    </source>
</evidence>
<organism evidence="2 3">
    <name type="scientific">Mesorhizobium plurifarium</name>
    <dbReference type="NCBI Taxonomy" id="69974"/>
    <lineage>
        <taxon>Bacteria</taxon>
        <taxon>Pseudomonadati</taxon>
        <taxon>Pseudomonadota</taxon>
        <taxon>Alphaproteobacteria</taxon>
        <taxon>Hyphomicrobiales</taxon>
        <taxon>Phyllobacteriaceae</taxon>
        <taxon>Mesorhizobium</taxon>
    </lineage>
</organism>
<reference evidence="2 3" key="1">
    <citation type="submission" date="2014-08" db="EMBL/GenBank/DDBJ databases">
        <authorList>
            <person name="Moulin Lionel"/>
        </authorList>
    </citation>
    <scope>NUCLEOTIDE SEQUENCE [LARGE SCALE GENOMIC DNA]</scope>
</reference>